<dbReference type="PROSITE" id="PS00562">
    <property type="entry name" value="CBM1_1"/>
    <property type="match status" value="2"/>
</dbReference>
<evidence type="ECO:0000256" key="7">
    <source>
        <dbReference type="ARBA" id="ARBA00023277"/>
    </source>
</evidence>
<sequence>MKFTVAITSIAVALALSSSAEAASCSSVYGQCGGIGWTGPTCCDAGSTCKAQENNKYYSQCIPNPKGSSSASSCSSVYGQCGGIGWSGPTCCQSGSTCVAQEGNKYYSQCLPGSHNNNAGTATSTKKTTSKASATTTKKTSTKASTTTAKATATVTTKTVTKTTTKTSTTAAASTSTSSSAGYKVISGGKSGSGSTTRYWDCCKASCSWPGKASVTGPVDTCASNGISLLDANAQSGCNGGNGFMCNNNQPWAVNDELAYGFAAASIAGSNEAGWCCGCYELTFTSGAASGKKMVVQVTNTGGDLGSNHFDLQMPGGGVGIFNGCAAQWGAPNDGWGARYGGVSSVSDCASLPSALQAGCKWRFNWFKNSDNPTMTFKEVTCPAELTTRSGCERK</sequence>
<comment type="catalytic activity">
    <reaction evidence="1 10">
        <text>Endohydrolysis of (1-&gt;4)-beta-D-glucosidic linkages in cellulose, lichenin and cereal beta-D-glucans.</text>
        <dbReference type="EC" id="3.2.1.4"/>
    </reaction>
</comment>
<keyword evidence="9" id="KW-0624">Polysaccharide degradation</keyword>
<evidence type="ECO:0000256" key="11">
    <source>
        <dbReference type="SAM" id="SignalP"/>
    </source>
</evidence>
<evidence type="ECO:0000256" key="4">
    <source>
        <dbReference type="ARBA" id="ARBA00022729"/>
    </source>
</evidence>
<keyword evidence="4 11" id="KW-0732">Signal</keyword>
<evidence type="ECO:0000313" key="14">
    <source>
        <dbReference type="Proteomes" id="UP000014254"/>
    </source>
</evidence>
<dbReference type="AlphaFoldDB" id="S2JYT5"/>
<dbReference type="Pfam" id="PF02015">
    <property type="entry name" value="Glyco_hydro_45"/>
    <property type="match status" value="1"/>
</dbReference>
<feature type="active site" description="Nucleophile" evidence="10">
    <location>
        <position position="201"/>
    </location>
</feature>
<feature type="signal peptide" evidence="11">
    <location>
        <begin position="1"/>
        <end position="22"/>
    </location>
</feature>
<dbReference type="OrthoDB" id="10035502at2759"/>
<protein>
    <recommendedName>
        <fullName evidence="3 10">Cellulase</fullName>
        <ecNumber evidence="3 10">3.2.1.4</ecNumber>
    </recommendedName>
</protein>
<evidence type="ECO:0000256" key="10">
    <source>
        <dbReference type="PROSITE-ProRule" id="PRU10069"/>
    </source>
</evidence>
<evidence type="ECO:0000256" key="6">
    <source>
        <dbReference type="ARBA" id="ARBA00023001"/>
    </source>
</evidence>
<dbReference type="VEuPathDB" id="FungiDB:HMPREF1544_05234"/>
<reference evidence="14" key="1">
    <citation type="submission" date="2013-05" db="EMBL/GenBank/DDBJ databases">
        <title>The Genome sequence of Mucor circinelloides f. circinelloides 1006PhL.</title>
        <authorList>
            <consortium name="The Broad Institute Genomics Platform"/>
            <person name="Cuomo C."/>
            <person name="Earl A."/>
            <person name="Findley K."/>
            <person name="Lee S.C."/>
            <person name="Walker B."/>
            <person name="Young S."/>
            <person name="Zeng Q."/>
            <person name="Gargeya S."/>
            <person name="Fitzgerald M."/>
            <person name="Haas B."/>
            <person name="Abouelleil A."/>
            <person name="Allen A.W."/>
            <person name="Alvarado L."/>
            <person name="Arachchi H.M."/>
            <person name="Berlin A.M."/>
            <person name="Chapman S.B."/>
            <person name="Gainer-Dewar J."/>
            <person name="Goldberg J."/>
            <person name="Griggs A."/>
            <person name="Gujja S."/>
            <person name="Hansen M."/>
            <person name="Howarth C."/>
            <person name="Imamovic A."/>
            <person name="Ireland A."/>
            <person name="Larimer J."/>
            <person name="McCowan C."/>
            <person name="Murphy C."/>
            <person name="Pearson M."/>
            <person name="Poon T.W."/>
            <person name="Priest M."/>
            <person name="Roberts A."/>
            <person name="Saif S."/>
            <person name="Shea T."/>
            <person name="Sisk P."/>
            <person name="Sykes S."/>
            <person name="Wortman J."/>
            <person name="Nusbaum C."/>
            <person name="Birren B."/>
        </authorList>
    </citation>
    <scope>NUCLEOTIDE SEQUENCE [LARGE SCALE GENOMIC DNA]</scope>
    <source>
        <strain evidence="14">1006PhL</strain>
    </source>
</reference>
<evidence type="ECO:0000256" key="9">
    <source>
        <dbReference type="ARBA" id="ARBA00023326"/>
    </source>
</evidence>
<keyword evidence="7" id="KW-0119">Carbohydrate metabolism</keyword>
<feature type="domain" description="CBM1" evidence="12">
    <location>
        <begin position="24"/>
        <end position="62"/>
    </location>
</feature>
<dbReference type="PROSITE" id="PS01140">
    <property type="entry name" value="GLYCOSYL_HYDROL_F45"/>
    <property type="match status" value="1"/>
</dbReference>
<organism evidence="13 14">
    <name type="scientific">Mucor circinelloides f. circinelloides (strain 1006PhL)</name>
    <name type="common">Mucormycosis agent</name>
    <name type="synonym">Calyptromyces circinelloides</name>
    <dbReference type="NCBI Taxonomy" id="1220926"/>
    <lineage>
        <taxon>Eukaryota</taxon>
        <taxon>Fungi</taxon>
        <taxon>Fungi incertae sedis</taxon>
        <taxon>Mucoromycota</taxon>
        <taxon>Mucoromycotina</taxon>
        <taxon>Mucoromycetes</taxon>
        <taxon>Mucorales</taxon>
        <taxon>Mucorineae</taxon>
        <taxon>Mucoraceae</taxon>
        <taxon>Mucor</taxon>
    </lineage>
</organism>
<feature type="domain" description="CBM1" evidence="12">
    <location>
        <begin position="73"/>
        <end position="111"/>
    </location>
</feature>
<dbReference type="EC" id="3.2.1.4" evidence="3 10"/>
<dbReference type="SUPFAM" id="SSF50685">
    <property type="entry name" value="Barwin-like endoglucanases"/>
    <property type="match status" value="1"/>
</dbReference>
<dbReference type="STRING" id="1220926.S2JYT5"/>
<dbReference type="Pfam" id="PF00734">
    <property type="entry name" value="CBM_1"/>
    <property type="match status" value="2"/>
</dbReference>
<evidence type="ECO:0000259" key="12">
    <source>
        <dbReference type="PROSITE" id="PS51164"/>
    </source>
</evidence>
<keyword evidence="6" id="KW-0136">Cellulose degradation</keyword>
<keyword evidence="14" id="KW-1185">Reference proteome</keyword>
<dbReference type="GO" id="GO:0008810">
    <property type="term" value="F:cellulase activity"/>
    <property type="evidence" value="ECO:0007669"/>
    <property type="project" value="UniProtKB-EC"/>
</dbReference>
<keyword evidence="5" id="KW-0378">Hydrolase</keyword>
<dbReference type="InterPro" id="IPR035971">
    <property type="entry name" value="CBD_sf"/>
</dbReference>
<dbReference type="PANTHER" id="PTHR39730">
    <property type="entry name" value="ENDOGLUCANASE 1"/>
    <property type="match status" value="1"/>
</dbReference>
<accession>S2JYT5</accession>
<dbReference type="OMA" id="AYMCNDN"/>
<dbReference type="Gene3D" id="2.40.40.10">
    <property type="entry name" value="RlpA-like domain"/>
    <property type="match status" value="1"/>
</dbReference>
<dbReference type="InterPro" id="IPR000334">
    <property type="entry name" value="Glyco_hydro_45"/>
</dbReference>
<evidence type="ECO:0000256" key="3">
    <source>
        <dbReference type="ARBA" id="ARBA00012601"/>
    </source>
</evidence>
<dbReference type="GO" id="GO:0030245">
    <property type="term" value="P:cellulose catabolic process"/>
    <property type="evidence" value="ECO:0007669"/>
    <property type="project" value="UniProtKB-KW"/>
</dbReference>
<evidence type="ECO:0000256" key="1">
    <source>
        <dbReference type="ARBA" id="ARBA00000966"/>
    </source>
</evidence>
<dbReference type="GO" id="GO:0030248">
    <property type="term" value="F:cellulose binding"/>
    <property type="evidence" value="ECO:0007669"/>
    <property type="project" value="InterPro"/>
</dbReference>
<name>S2JYT5_MUCC1</name>
<evidence type="ECO:0000256" key="5">
    <source>
        <dbReference type="ARBA" id="ARBA00022801"/>
    </source>
</evidence>
<dbReference type="SUPFAM" id="SSF57180">
    <property type="entry name" value="Cellulose-binding domain"/>
    <property type="match status" value="2"/>
</dbReference>
<evidence type="ECO:0000256" key="2">
    <source>
        <dbReference type="ARBA" id="ARBA00007793"/>
    </source>
</evidence>
<gene>
    <name evidence="13" type="ORF">HMPREF1544_05234</name>
</gene>
<dbReference type="Proteomes" id="UP000014254">
    <property type="component" value="Unassembled WGS sequence"/>
</dbReference>
<dbReference type="InterPro" id="IPR000254">
    <property type="entry name" value="CBD"/>
</dbReference>
<dbReference type="InterPro" id="IPR036908">
    <property type="entry name" value="RlpA-like_sf"/>
</dbReference>
<evidence type="ECO:0000256" key="8">
    <source>
        <dbReference type="ARBA" id="ARBA00023295"/>
    </source>
</evidence>
<comment type="similarity">
    <text evidence="2">Belongs to the glycosyl hydrolase 45 (cellulase K) family.</text>
</comment>
<feature type="chain" id="PRO_5004509453" description="Cellulase" evidence="11">
    <location>
        <begin position="23"/>
        <end position="395"/>
    </location>
</feature>
<dbReference type="PROSITE" id="PS51164">
    <property type="entry name" value="CBM1_2"/>
    <property type="match status" value="2"/>
</dbReference>
<evidence type="ECO:0000313" key="13">
    <source>
        <dbReference type="EMBL" id="EPB87943.1"/>
    </source>
</evidence>
<dbReference type="EMBL" id="KE123959">
    <property type="protein sequence ID" value="EPB87943.1"/>
    <property type="molecule type" value="Genomic_DNA"/>
</dbReference>
<dbReference type="GO" id="GO:0005576">
    <property type="term" value="C:extracellular region"/>
    <property type="evidence" value="ECO:0007669"/>
    <property type="project" value="InterPro"/>
</dbReference>
<dbReference type="eggNOG" id="ENOG502RXA6">
    <property type="taxonomic scope" value="Eukaryota"/>
</dbReference>
<dbReference type="SMART" id="SM00236">
    <property type="entry name" value="fCBD"/>
    <property type="match status" value="2"/>
</dbReference>
<dbReference type="PANTHER" id="PTHR39730:SF1">
    <property type="entry name" value="ENDOGLUCANASE 1"/>
    <property type="match status" value="1"/>
</dbReference>
<keyword evidence="8" id="KW-0326">Glycosidase</keyword>
<dbReference type="InParanoid" id="S2JYT5"/>
<dbReference type="InterPro" id="IPR052288">
    <property type="entry name" value="GH45_Enzymes"/>
</dbReference>
<proteinExistence type="inferred from homology"/>